<keyword evidence="1" id="KW-0812">Transmembrane</keyword>
<dbReference type="AlphaFoldDB" id="A0A975GKW4"/>
<protein>
    <submittedName>
        <fullName evidence="2">Uncharacterized protein</fullName>
    </submittedName>
</protein>
<dbReference type="EMBL" id="CP061800">
    <property type="protein sequence ID" value="QTA85181.1"/>
    <property type="molecule type" value="Genomic_DNA"/>
</dbReference>
<sequence length="63" mass="7197">MMRSALILTVGCWTLAAGCYFLDIDSWLMAAGAWLAGMVCWLFTLRYQLNRQQTINIRQHKSG</sequence>
<reference evidence="2" key="1">
    <citation type="journal article" date="2021" name="Microb. Physiol.">
        <title>Proteogenomic Insights into the Physiology of Marine, Sulfate-Reducing, Filamentous Desulfonema limicola and Desulfonema magnum.</title>
        <authorList>
            <person name="Schnaars V."/>
            <person name="Wohlbrand L."/>
            <person name="Scheve S."/>
            <person name="Hinrichs C."/>
            <person name="Reinhardt R."/>
            <person name="Rabus R."/>
        </authorList>
    </citation>
    <scope>NUCLEOTIDE SEQUENCE</scope>
    <source>
        <strain evidence="2">4be13</strain>
    </source>
</reference>
<evidence type="ECO:0000313" key="3">
    <source>
        <dbReference type="Proteomes" id="UP000663722"/>
    </source>
</evidence>
<feature type="transmembrane region" description="Helical" evidence="1">
    <location>
        <begin position="26"/>
        <end position="45"/>
    </location>
</feature>
<dbReference type="PROSITE" id="PS51257">
    <property type="entry name" value="PROKAR_LIPOPROTEIN"/>
    <property type="match status" value="1"/>
</dbReference>
<dbReference type="Proteomes" id="UP000663722">
    <property type="component" value="Chromosome"/>
</dbReference>
<dbReference type="KEGG" id="dmm:dnm_011860"/>
<gene>
    <name evidence="2" type="ORF">dnm_011860</name>
</gene>
<dbReference type="RefSeq" id="WP_207681338.1">
    <property type="nucleotide sequence ID" value="NZ_CP061800.1"/>
</dbReference>
<keyword evidence="1" id="KW-0472">Membrane</keyword>
<evidence type="ECO:0000313" key="2">
    <source>
        <dbReference type="EMBL" id="QTA85181.1"/>
    </source>
</evidence>
<keyword evidence="3" id="KW-1185">Reference proteome</keyword>
<accession>A0A975GKW4</accession>
<name>A0A975GKW4_9BACT</name>
<proteinExistence type="predicted"/>
<keyword evidence="1" id="KW-1133">Transmembrane helix</keyword>
<organism evidence="2 3">
    <name type="scientific">Desulfonema magnum</name>
    <dbReference type="NCBI Taxonomy" id="45655"/>
    <lineage>
        <taxon>Bacteria</taxon>
        <taxon>Pseudomonadati</taxon>
        <taxon>Thermodesulfobacteriota</taxon>
        <taxon>Desulfobacteria</taxon>
        <taxon>Desulfobacterales</taxon>
        <taxon>Desulfococcaceae</taxon>
        <taxon>Desulfonema</taxon>
    </lineage>
</organism>
<evidence type="ECO:0000256" key="1">
    <source>
        <dbReference type="SAM" id="Phobius"/>
    </source>
</evidence>